<evidence type="ECO:0000256" key="1">
    <source>
        <dbReference type="SAM" id="Phobius"/>
    </source>
</evidence>
<reference evidence="3" key="1">
    <citation type="submission" date="2016-10" db="EMBL/GenBank/DDBJ databases">
        <authorList>
            <person name="Varghese N."/>
            <person name="Submissions S."/>
        </authorList>
    </citation>
    <scope>NUCLEOTIDE SEQUENCE [LARGE SCALE GENOMIC DNA]</scope>
    <source>
        <strain evidence="3">DSM 11578</strain>
    </source>
</reference>
<feature type="transmembrane region" description="Helical" evidence="1">
    <location>
        <begin position="17"/>
        <end position="36"/>
    </location>
</feature>
<keyword evidence="3" id="KW-1185">Reference proteome</keyword>
<keyword evidence="1" id="KW-1133">Transmembrane helix</keyword>
<dbReference type="AlphaFoldDB" id="A0A1I4BUI4"/>
<accession>A0A1I4BUI4</accession>
<dbReference type="EMBL" id="FOSH01000021">
    <property type="protein sequence ID" value="SFK72412.1"/>
    <property type="molecule type" value="Genomic_DNA"/>
</dbReference>
<keyword evidence="1" id="KW-0472">Membrane</keyword>
<protein>
    <submittedName>
        <fullName evidence="2">Uncharacterized protein</fullName>
    </submittedName>
</protein>
<sequence>MSFAIKLMNSLSYPKKMTLITSILLIPILVSFFLLIHQLNEIVN</sequence>
<proteinExistence type="predicted"/>
<keyword evidence="1" id="KW-0812">Transmembrane</keyword>
<evidence type="ECO:0000313" key="3">
    <source>
        <dbReference type="Proteomes" id="UP000198924"/>
    </source>
</evidence>
<organism evidence="2 3">
    <name type="scientific">Methylophaga sulfidovorans</name>
    <dbReference type="NCBI Taxonomy" id="45496"/>
    <lineage>
        <taxon>Bacteria</taxon>
        <taxon>Pseudomonadati</taxon>
        <taxon>Pseudomonadota</taxon>
        <taxon>Gammaproteobacteria</taxon>
        <taxon>Thiotrichales</taxon>
        <taxon>Piscirickettsiaceae</taxon>
        <taxon>Methylophaga</taxon>
    </lineage>
</organism>
<name>A0A1I4BUI4_9GAMM</name>
<dbReference type="Proteomes" id="UP000198924">
    <property type="component" value="Unassembled WGS sequence"/>
</dbReference>
<evidence type="ECO:0000313" key="2">
    <source>
        <dbReference type="EMBL" id="SFK72412.1"/>
    </source>
</evidence>
<gene>
    <name evidence="2" type="ORF">SAMN04488079_12135</name>
</gene>